<evidence type="ECO:0000256" key="4">
    <source>
        <dbReference type="ARBA" id="ARBA00022723"/>
    </source>
</evidence>
<dbReference type="EMBL" id="FTOR01000001">
    <property type="protein sequence ID" value="SIS83547.1"/>
    <property type="molecule type" value="Genomic_DNA"/>
</dbReference>
<dbReference type="InterPro" id="IPR000718">
    <property type="entry name" value="Peptidase_M13"/>
</dbReference>
<name>A0A1N7MBW8_9BACT</name>
<dbReference type="RefSeq" id="WP_076377117.1">
    <property type="nucleotide sequence ID" value="NZ_AP017422.1"/>
</dbReference>
<dbReference type="GO" id="GO:0046872">
    <property type="term" value="F:metal ion binding"/>
    <property type="evidence" value="ECO:0007669"/>
    <property type="project" value="UniProtKB-KW"/>
</dbReference>
<evidence type="ECO:0000256" key="8">
    <source>
        <dbReference type="SAM" id="SignalP"/>
    </source>
</evidence>
<feature type="chain" id="PRO_5012456030" evidence="8">
    <location>
        <begin position="25"/>
        <end position="680"/>
    </location>
</feature>
<dbReference type="PANTHER" id="PTHR11733">
    <property type="entry name" value="ZINC METALLOPROTEASE FAMILY M13 NEPRILYSIN-RELATED"/>
    <property type="match status" value="1"/>
</dbReference>
<evidence type="ECO:0000256" key="6">
    <source>
        <dbReference type="ARBA" id="ARBA00022833"/>
    </source>
</evidence>
<accession>A0A1N7MBW8</accession>
<dbReference type="PROSITE" id="PS51885">
    <property type="entry name" value="NEPRILYSIN"/>
    <property type="match status" value="1"/>
</dbReference>
<keyword evidence="3" id="KW-0645">Protease</keyword>
<feature type="domain" description="Peptidase M13 C-terminal" evidence="9">
    <location>
        <begin position="476"/>
        <end position="675"/>
    </location>
</feature>
<dbReference type="InterPro" id="IPR008753">
    <property type="entry name" value="Peptidase_M13_N"/>
</dbReference>
<evidence type="ECO:0000256" key="7">
    <source>
        <dbReference type="ARBA" id="ARBA00023049"/>
    </source>
</evidence>
<dbReference type="Gene3D" id="3.40.390.10">
    <property type="entry name" value="Collagenase (Catalytic Domain)"/>
    <property type="match status" value="1"/>
</dbReference>
<dbReference type="PRINTS" id="PR00786">
    <property type="entry name" value="NEPRILYSIN"/>
</dbReference>
<sequence>MRNSICLHGVLMAGALLTGTVSFAGPDKPGQPKYIDKSNMDQAVKPGDNFYRYANGSWLKNNPVPGSKTRWGSFDVLREESSKRLQTLLTEAAKNTGKDRSTQMIGDYYTSAMDSAAIEAKGFLPVQPDLSRLAAISNLEEIINEIASLRTQGFGAPLFGMFVGQDRKNVTTNIVQLSQGGTTLPDRDYYLKNDPRSRSIREAYRAHLQKMFALVGEGAMASNNSADAVLRIETALAKVQFSRVEMRDPYKLYNKYAVKDLATLTPGLNWADLFGKMKVQAGDSVLVNNPQFLKTADALLSAVPLNDWKSYLRWAVLKTTAPYLSSAFVKQTFEFNQVLTGQAEQTPRWQRMSSLIDGDLGDLLGQLYVEKYFKPEAKQRMLDLVNNLQATFEERIKRLDWMSDVTKEKALEKLHAFTKKIAYPDKWKTYDGIVITRNDLMSNVRSCNVWGYNDMVTRMGQPVDKTRWGMTPPTINAYYSPTNNEIAFPAGILQFPFFDFGADDAVNYGGIGAVIGHEMTHGFDDQGRQSAADGNLKDWWTKEDADKFTSKANEVVKQYDAFAVLDTLHVNGKLTLGENLADLGGLNIAYEAYTKTKEFKEGKKIDGFTPAQRFFLSWAQVWRNNAVPKTQAQLLLTDPHSPGEARANGPIVNMDAWYAAFDVKPGDKLYKPEAQRTKIW</sequence>
<dbReference type="GO" id="GO:0005886">
    <property type="term" value="C:plasma membrane"/>
    <property type="evidence" value="ECO:0007669"/>
    <property type="project" value="TreeGrafter"/>
</dbReference>
<dbReference type="PANTHER" id="PTHR11733:SF167">
    <property type="entry name" value="FI17812P1-RELATED"/>
    <property type="match status" value="1"/>
</dbReference>
<evidence type="ECO:0000256" key="2">
    <source>
        <dbReference type="ARBA" id="ARBA00007357"/>
    </source>
</evidence>
<evidence type="ECO:0000256" key="3">
    <source>
        <dbReference type="ARBA" id="ARBA00022670"/>
    </source>
</evidence>
<evidence type="ECO:0000313" key="12">
    <source>
        <dbReference type="Proteomes" id="UP000186917"/>
    </source>
</evidence>
<dbReference type="Gene3D" id="1.10.1380.10">
    <property type="entry name" value="Neutral endopeptidase , domain2"/>
    <property type="match status" value="1"/>
</dbReference>
<dbReference type="STRING" id="477680.SAMN05421788_1011500"/>
<comment type="similarity">
    <text evidence="2">Belongs to the peptidase M13 family.</text>
</comment>
<dbReference type="InterPro" id="IPR024079">
    <property type="entry name" value="MetalloPept_cat_dom_sf"/>
</dbReference>
<keyword evidence="7" id="KW-0482">Metalloprotease</keyword>
<keyword evidence="6" id="KW-0862">Zinc</keyword>
<evidence type="ECO:0000256" key="1">
    <source>
        <dbReference type="ARBA" id="ARBA00001947"/>
    </source>
</evidence>
<dbReference type="GO" id="GO:0004222">
    <property type="term" value="F:metalloendopeptidase activity"/>
    <property type="evidence" value="ECO:0007669"/>
    <property type="project" value="InterPro"/>
</dbReference>
<feature type="domain" description="Peptidase M13 N-terminal" evidence="10">
    <location>
        <begin position="46"/>
        <end position="424"/>
    </location>
</feature>
<keyword evidence="5" id="KW-0378">Hydrolase</keyword>
<dbReference type="AlphaFoldDB" id="A0A1N7MBW8"/>
<dbReference type="GO" id="GO:0016485">
    <property type="term" value="P:protein processing"/>
    <property type="evidence" value="ECO:0007669"/>
    <property type="project" value="TreeGrafter"/>
</dbReference>
<reference evidence="12" key="1">
    <citation type="submission" date="2017-01" db="EMBL/GenBank/DDBJ databases">
        <authorList>
            <person name="Varghese N."/>
            <person name="Submissions S."/>
        </authorList>
    </citation>
    <scope>NUCLEOTIDE SEQUENCE [LARGE SCALE GENOMIC DNA]</scope>
    <source>
        <strain evidence="12">DSM 21054</strain>
    </source>
</reference>
<dbReference type="InterPro" id="IPR018497">
    <property type="entry name" value="Peptidase_M13_C"/>
</dbReference>
<dbReference type="SUPFAM" id="SSF55486">
    <property type="entry name" value="Metalloproteases ('zincins'), catalytic domain"/>
    <property type="match status" value="1"/>
</dbReference>
<evidence type="ECO:0000259" key="9">
    <source>
        <dbReference type="Pfam" id="PF01431"/>
    </source>
</evidence>
<dbReference type="CDD" id="cd08662">
    <property type="entry name" value="M13"/>
    <property type="match status" value="1"/>
</dbReference>
<comment type="cofactor">
    <cofactor evidence="1">
        <name>Zn(2+)</name>
        <dbReference type="ChEBI" id="CHEBI:29105"/>
    </cofactor>
</comment>
<gene>
    <name evidence="11" type="ORF">SAMN05421788_1011500</name>
</gene>
<evidence type="ECO:0000256" key="5">
    <source>
        <dbReference type="ARBA" id="ARBA00022801"/>
    </source>
</evidence>
<dbReference type="InterPro" id="IPR042089">
    <property type="entry name" value="Peptidase_M13_dom_2"/>
</dbReference>
<evidence type="ECO:0000259" key="10">
    <source>
        <dbReference type="Pfam" id="PF05649"/>
    </source>
</evidence>
<feature type="signal peptide" evidence="8">
    <location>
        <begin position="1"/>
        <end position="24"/>
    </location>
</feature>
<protein>
    <submittedName>
        <fullName evidence="11">Putative endopeptidase</fullName>
    </submittedName>
</protein>
<dbReference type="Pfam" id="PF05649">
    <property type="entry name" value="Peptidase_M13_N"/>
    <property type="match status" value="1"/>
</dbReference>
<evidence type="ECO:0000313" key="11">
    <source>
        <dbReference type="EMBL" id="SIS83547.1"/>
    </source>
</evidence>
<dbReference type="Pfam" id="PF01431">
    <property type="entry name" value="Peptidase_M13"/>
    <property type="match status" value="1"/>
</dbReference>
<proteinExistence type="inferred from homology"/>
<keyword evidence="4" id="KW-0479">Metal-binding</keyword>
<keyword evidence="8" id="KW-0732">Signal</keyword>
<dbReference type="Proteomes" id="UP000186917">
    <property type="component" value="Unassembled WGS sequence"/>
</dbReference>
<organism evidence="11 12">
    <name type="scientific">Filimonas lacunae</name>
    <dbReference type="NCBI Taxonomy" id="477680"/>
    <lineage>
        <taxon>Bacteria</taxon>
        <taxon>Pseudomonadati</taxon>
        <taxon>Bacteroidota</taxon>
        <taxon>Chitinophagia</taxon>
        <taxon>Chitinophagales</taxon>
        <taxon>Chitinophagaceae</taxon>
        <taxon>Filimonas</taxon>
    </lineage>
</organism>
<keyword evidence="12" id="KW-1185">Reference proteome</keyword>